<dbReference type="Pfam" id="PF24883">
    <property type="entry name" value="NPHP3_N"/>
    <property type="match status" value="1"/>
</dbReference>
<dbReference type="PANTHER" id="PTHR10039">
    <property type="entry name" value="AMELOGENIN"/>
    <property type="match status" value="1"/>
</dbReference>
<dbReference type="InterPro" id="IPR056884">
    <property type="entry name" value="NPHP3-like_N"/>
</dbReference>
<protein>
    <recommendedName>
        <fullName evidence="2">Nephrocystin 3-like N-terminal domain-containing protein</fullName>
    </recommendedName>
</protein>
<evidence type="ECO:0000313" key="3">
    <source>
        <dbReference type="EMBL" id="KAJ3565128.1"/>
    </source>
</evidence>
<keyword evidence="1" id="KW-0677">Repeat</keyword>
<name>A0AAD5VNI6_9AGAR</name>
<feature type="domain" description="Nephrocystin 3-like N-terminal" evidence="2">
    <location>
        <begin position="20"/>
        <end position="189"/>
    </location>
</feature>
<evidence type="ECO:0000256" key="1">
    <source>
        <dbReference type="ARBA" id="ARBA00022737"/>
    </source>
</evidence>
<dbReference type="SUPFAM" id="SSF52540">
    <property type="entry name" value="P-loop containing nucleoside triphosphate hydrolases"/>
    <property type="match status" value="1"/>
</dbReference>
<reference evidence="3" key="1">
    <citation type="submission" date="2022-07" db="EMBL/GenBank/DDBJ databases">
        <title>Genome Sequence of Leucocoprinus birnbaumii.</title>
        <authorList>
            <person name="Buettner E."/>
        </authorList>
    </citation>
    <scope>NUCLEOTIDE SEQUENCE</scope>
    <source>
        <strain evidence="3">VT141</strain>
    </source>
</reference>
<dbReference type="Gene3D" id="3.40.50.300">
    <property type="entry name" value="P-loop containing nucleotide triphosphate hydrolases"/>
    <property type="match status" value="1"/>
</dbReference>
<dbReference type="AlphaFoldDB" id="A0AAD5VNI6"/>
<organism evidence="3 4">
    <name type="scientific">Leucocoprinus birnbaumii</name>
    <dbReference type="NCBI Taxonomy" id="56174"/>
    <lineage>
        <taxon>Eukaryota</taxon>
        <taxon>Fungi</taxon>
        <taxon>Dikarya</taxon>
        <taxon>Basidiomycota</taxon>
        <taxon>Agaricomycotina</taxon>
        <taxon>Agaricomycetes</taxon>
        <taxon>Agaricomycetidae</taxon>
        <taxon>Agaricales</taxon>
        <taxon>Agaricineae</taxon>
        <taxon>Agaricaceae</taxon>
        <taxon>Leucocoprinus</taxon>
    </lineage>
</organism>
<dbReference type="EMBL" id="JANIEX010000598">
    <property type="protein sequence ID" value="KAJ3565128.1"/>
    <property type="molecule type" value="Genomic_DNA"/>
</dbReference>
<dbReference type="Proteomes" id="UP001213000">
    <property type="component" value="Unassembled WGS sequence"/>
</dbReference>
<proteinExistence type="predicted"/>
<comment type="caution">
    <text evidence="3">The sequence shown here is derived from an EMBL/GenBank/DDBJ whole genome shotgun (WGS) entry which is preliminary data.</text>
</comment>
<keyword evidence="4" id="KW-1185">Reference proteome</keyword>
<evidence type="ECO:0000259" key="2">
    <source>
        <dbReference type="Pfam" id="PF24883"/>
    </source>
</evidence>
<sequence length="570" mass="64237">MPDASHDSAARSPPPKCHPGTCRGFIKQIVDWGSGTFDYTEPILWIRGPFGVGKSTLAQSGAELLELKRMLVASLFLSRLNKRGDPKRIFPSVAYQLAMQSPSFCEVISFRIRDDPSIFTKSLSRQFDELLVQPLRQIGPRLAELVGRVVIIDGLDECEGAIQQCNVIDLITESVANRTTPFRWLITSRPEGHIIRSMESEGISPYLTSIELSVHHKFNRSILVYIRDELKVVGQRHNLASSWPPGDDLVRLTELAAGLFAHAATIVRFIGNTNSLGPNDQLRSVLEFADGVQSKVGAPNPLVEMDMVYTLLMQQVPSNISPVVRKILLVGSVLSSGEVMWLPAIANVLGLSEEQVRMACGTLQSILSITEDRKIVFYHFSFMSFMKEPEKSKELCLYGDCLIQLRRELTERLQEVHSRGSESMSPVIDITFPVRREHANNSAFVYHRLLLTLVQLWQLPNKPIDPQTALAMKDIQFHLIPHLLRSTPQVLYIKPLELRNNIPTEFRDRILRRSRNPVHLLTKPKFARPEMPYMLGCGKNQLIFWSLDGEVFMAEGVARDGGCNYSDIPF</sequence>
<evidence type="ECO:0000313" key="4">
    <source>
        <dbReference type="Proteomes" id="UP001213000"/>
    </source>
</evidence>
<dbReference type="PANTHER" id="PTHR10039:SF17">
    <property type="entry name" value="FUNGAL STAND N-TERMINAL GOODBYE DOMAIN-CONTAINING PROTEIN-RELATED"/>
    <property type="match status" value="1"/>
</dbReference>
<gene>
    <name evidence="3" type="ORF">NP233_g7838</name>
</gene>
<dbReference type="InterPro" id="IPR027417">
    <property type="entry name" value="P-loop_NTPase"/>
</dbReference>
<accession>A0AAD5VNI6</accession>